<organism evidence="1 2">
    <name type="scientific">Candidatus Ruthenibacterium merdavium</name>
    <dbReference type="NCBI Taxonomy" id="2838752"/>
    <lineage>
        <taxon>Bacteria</taxon>
        <taxon>Bacillati</taxon>
        <taxon>Bacillota</taxon>
        <taxon>Clostridia</taxon>
        <taxon>Eubacteriales</taxon>
        <taxon>Oscillospiraceae</taxon>
        <taxon>Ruthenibacterium</taxon>
    </lineage>
</organism>
<sequence>MKNKRFGCLPVGFPALILKSELVLLCECKRMREMALMFGVKTEKTGWMICVA</sequence>
<evidence type="ECO:0000313" key="1">
    <source>
        <dbReference type="EMBL" id="HJC72688.1"/>
    </source>
</evidence>
<reference evidence="1" key="1">
    <citation type="journal article" date="2021" name="PeerJ">
        <title>Extensive microbial diversity within the chicken gut microbiome revealed by metagenomics and culture.</title>
        <authorList>
            <person name="Gilroy R."/>
            <person name="Ravi A."/>
            <person name="Getino M."/>
            <person name="Pursley I."/>
            <person name="Horton D.L."/>
            <person name="Alikhan N.F."/>
            <person name="Baker D."/>
            <person name="Gharbi K."/>
            <person name="Hall N."/>
            <person name="Watson M."/>
            <person name="Adriaenssens E.M."/>
            <person name="Foster-Nyarko E."/>
            <person name="Jarju S."/>
            <person name="Secka A."/>
            <person name="Antonio M."/>
            <person name="Oren A."/>
            <person name="Chaudhuri R.R."/>
            <person name="La Ragione R."/>
            <person name="Hildebrand F."/>
            <person name="Pallen M.J."/>
        </authorList>
    </citation>
    <scope>NUCLEOTIDE SEQUENCE</scope>
    <source>
        <strain evidence="1">5933</strain>
    </source>
</reference>
<proteinExistence type="predicted"/>
<name>A0A9D2TL22_9FIRM</name>
<evidence type="ECO:0000313" key="2">
    <source>
        <dbReference type="Proteomes" id="UP000823918"/>
    </source>
</evidence>
<reference evidence="1" key="2">
    <citation type="submission" date="2021-04" db="EMBL/GenBank/DDBJ databases">
        <authorList>
            <person name="Gilroy R."/>
        </authorList>
    </citation>
    <scope>NUCLEOTIDE SEQUENCE</scope>
    <source>
        <strain evidence="1">5933</strain>
    </source>
</reference>
<gene>
    <name evidence="1" type="ORF">H9698_07840</name>
</gene>
<dbReference type="AlphaFoldDB" id="A0A9D2TL22"/>
<accession>A0A9D2TL22</accession>
<dbReference type="EMBL" id="DWWA01000038">
    <property type="protein sequence ID" value="HJC72688.1"/>
    <property type="molecule type" value="Genomic_DNA"/>
</dbReference>
<comment type="caution">
    <text evidence="1">The sequence shown here is derived from an EMBL/GenBank/DDBJ whole genome shotgun (WGS) entry which is preliminary data.</text>
</comment>
<dbReference type="Proteomes" id="UP000823918">
    <property type="component" value="Unassembled WGS sequence"/>
</dbReference>
<protein>
    <submittedName>
        <fullName evidence="1">Uncharacterized protein</fullName>
    </submittedName>
</protein>